<evidence type="ECO:0000313" key="3">
    <source>
        <dbReference type="Proteomes" id="UP000007487"/>
    </source>
</evidence>
<name>F0RI70_CELLC</name>
<evidence type="ECO:0000313" key="2">
    <source>
        <dbReference type="EMBL" id="ADY28196.1"/>
    </source>
</evidence>
<evidence type="ECO:0000256" key="1">
    <source>
        <dbReference type="SAM" id="Phobius"/>
    </source>
</evidence>
<sequence>MLDSIYENFSDKGLKQALAVYGGLVISTVAIPIVILVVEYFLNDKISFNKIMIIFLVIFLWSLFNIDYLKKRLKTSEKSE</sequence>
<feature type="transmembrane region" description="Helical" evidence="1">
    <location>
        <begin position="18"/>
        <end position="42"/>
    </location>
</feature>
<dbReference type="HOGENOM" id="CLU_2651348_0_0_10"/>
<accession>F0RI70</accession>
<dbReference type="KEGG" id="cly:Celly_0361"/>
<gene>
    <name evidence="2" type="ordered locus">Celly_0361</name>
</gene>
<dbReference type="eggNOG" id="ENOG502ZSAZ">
    <property type="taxonomic scope" value="Bacteria"/>
</dbReference>
<dbReference type="RefSeq" id="WP_013619944.1">
    <property type="nucleotide sequence ID" value="NC_015167.1"/>
</dbReference>
<dbReference type="AlphaFoldDB" id="F0RI70"/>
<keyword evidence="3" id="KW-1185">Reference proteome</keyword>
<dbReference type="OrthoDB" id="1451870at2"/>
<organism evidence="2 3">
    <name type="scientific">Cellulophaga lytica (strain ATCC 23178 / DSM 7489 / JCM 8516 / NBRC 14961 / NCIMB 1423 / VKM B-1433 / Cy l20)</name>
    <dbReference type="NCBI Taxonomy" id="867900"/>
    <lineage>
        <taxon>Bacteria</taxon>
        <taxon>Pseudomonadati</taxon>
        <taxon>Bacteroidota</taxon>
        <taxon>Flavobacteriia</taxon>
        <taxon>Flavobacteriales</taxon>
        <taxon>Flavobacteriaceae</taxon>
        <taxon>Cellulophaga</taxon>
    </lineage>
</organism>
<protein>
    <submittedName>
        <fullName evidence="2">Uncharacterized protein</fullName>
    </submittedName>
</protein>
<reference evidence="2 3" key="1">
    <citation type="journal article" date="2011" name="Stand. Genomic Sci.">
        <title>Complete genome sequence of Cellulophaga lytica type strain (LIM- 21).</title>
        <authorList>
            <person name="Pati A."/>
            <person name="Abt B."/>
            <person name="Teshima H."/>
            <person name="Nolan M."/>
            <person name="Lapidus A."/>
            <person name="Lucas S."/>
            <person name="Hammon N."/>
            <person name="Deshpande S."/>
            <person name="Cheng J.F."/>
            <person name="Tapia R."/>
            <person name="Han C."/>
            <person name="Goodwin L."/>
            <person name="Pitluck S."/>
            <person name="Liolios K."/>
            <person name="Pagani I."/>
            <person name="Mavromatis K."/>
            <person name="Ovchinikova G."/>
            <person name="Chen A."/>
            <person name="Palaniappan K."/>
            <person name="Land M."/>
            <person name="Hauser L."/>
            <person name="Jeffries C.D."/>
            <person name="Detter J.C."/>
            <person name="Brambilla E.M."/>
            <person name="Kannan K.P."/>
            <person name="Rohde M."/>
            <person name="Spring S."/>
            <person name="Goker M."/>
            <person name="Woyke T."/>
            <person name="Bristow J."/>
            <person name="Eisen J.A."/>
            <person name="Markowitz V."/>
            <person name="Hugenholtz P."/>
            <person name="Kyrpides N.C."/>
            <person name="Klenk H.P."/>
            <person name="Ivanova N."/>
        </authorList>
    </citation>
    <scope>NUCLEOTIDE SEQUENCE [LARGE SCALE GENOMIC DNA]</scope>
    <source>
        <strain evidence="3">ATCC 23178 / DSM 7489 / JCM 8516 / NBRC 14961 / NCIMB 1423 / VKM B-1433 / Cy l20</strain>
    </source>
</reference>
<keyword evidence="1" id="KW-0472">Membrane</keyword>
<dbReference type="EMBL" id="CP002534">
    <property type="protein sequence ID" value="ADY28196.1"/>
    <property type="molecule type" value="Genomic_DNA"/>
</dbReference>
<feature type="transmembrane region" description="Helical" evidence="1">
    <location>
        <begin position="48"/>
        <end position="69"/>
    </location>
</feature>
<keyword evidence="1" id="KW-0812">Transmembrane</keyword>
<keyword evidence="1" id="KW-1133">Transmembrane helix</keyword>
<dbReference type="Proteomes" id="UP000007487">
    <property type="component" value="Chromosome"/>
</dbReference>
<proteinExistence type="predicted"/>